<gene>
    <name evidence="2" type="ORF">GCM10023307_07210</name>
</gene>
<sequence>MHRQRLCIAMLAVAAGAAPNAALALRVDYIVDLAIERNDNLLLAPADPIAITLLRPGLGFEIVHDTSVLQARVTGRTEYRRYGDDRFDDSVDATLVGRVNWVAIPERLSFSVVDNLTLQPVDTLAPDSPGNRQQVNVLSAGPTLNFEWGDGWRGVGELRHIRSEAEITDEFNSERNEIALRAIKRLSPTSRLAFNAQHQRVDFERETVARDYTRSELFVRWSRTLNRVDLAVDAGYSRLRYRSPLPGFADARSDPLLRTSLTWRPSDLHRFEASLTSQFSDVAADSLAEIGEDTGPPAGVVAGDTVVNASPYLERRLDTEYTWTATRWTVNVSPYLDRIRYEDTDQFDQNGYGSGFEASWRARRNLMLGVSAALDHNEYIRLSREDETRRYGVFARLDWTRHWSAMLNLGRYERSSTASGQDADQNVFNLTFSYSNR</sequence>
<dbReference type="Proteomes" id="UP001499959">
    <property type="component" value="Unassembled WGS sequence"/>
</dbReference>
<keyword evidence="3" id="KW-1185">Reference proteome</keyword>
<dbReference type="EMBL" id="BAABJE010000001">
    <property type="protein sequence ID" value="GAA4785073.1"/>
    <property type="molecule type" value="Genomic_DNA"/>
</dbReference>
<dbReference type="SUPFAM" id="SSF56935">
    <property type="entry name" value="Porins"/>
    <property type="match status" value="1"/>
</dbReference>
<keyword evidence="1" id="KW-0732">Signal</keyword>
<evidence type="ECO:0000313" key="3">
    <source>
        <dbReference type="Proteomes" id="UP001499959"/>
    </source>
</evidence>
<name>A0ABP9AR48_9GAMM</name>
<feature type="signal peptide" evidence="1">
    <location>
        <begin position="1"/>
        <end position="24"/>
    </location>
</feature>
<protein>
    <recommendedName>
        <fullName evidence="4">TIGR03016 family PEP-CTERM system-associated outer membrane protein</fullName>
    </recommendedName>
</protein>
<accession>A0ABP9AR48</accession>
<evidence type="ECO:0000256" key="1">
    <source>
        <dbReference type="SAM" id="SignalP"/>
    </source>
</evidence>
<feature type="chain" id="PRO_5045553836" description="TIGR03016 family PEP-CTERM system-associated outer membrane protein" evidence="1">
    <location>
        <begin position="25"/>
        <end position="437"/>
    </location>
</feature>
<dbReference type="RefSeq" id="WP_345301884.1">
    <property type="nucleotide sequence ID" value="NZ_BAABJE010000001.1"/>
</dbReference>
<organism evidence="2 3">
    <name type="scientific">Lysobacter hankyongensis</name>
    <dbReference type="NCBI Taxonomy" id="1176535"/>
    <lineage>
        <taxon>Bacteria</taxon>
        <taxon>Pseudomonadati</taxon>
        <taxon>Pseudomonadota</taxon>
        <taxon>Gammaproteobacteria</taxon>
        <taxon>Lysobacterales</taxon>
        <taxon>Lysobacteraceae</taxon>
        <taxon>Lysobacter</taxon>
    </lineage>
</organism>
<evidence type="ECO:0000313" key="2">
    <source>
        <dbReference type="EMBL" id="GAA4785073.1"/>
    </source>
</evidence>
<proteinExistence type="predicted"/>
<evidence type="ECO:0008006" key="4">
    <source>
        <dbReference type="Google" id="ProtNLM"/>
    </source>
</evidence>
<comment type="caution">
    <text evidence="2">The sequence shown here is derived from an EMBL/GenBank/DDBJ whole genome shotgun (WGS) entry which is preliminary data.</text>
</comment>
<reference evidence="3" key="1">
    <citation type="journal article" date="2019" name="Int. J. Syst. Evol. Microbiol.">
        <title>The Global Catalogue of Microorganisms (GCM) 10K type strain sequencing project: providing services to taxonomists for standard genome sequencing and annotation.</title>
        <authorList>
            <consortium name="The Broad Institute Genomics Platform"/>
            <consortium name="The Broad Institute Genome Sequencing Center for Infectious Disease"/>
            <person name="Wu L."/>
            <person name="Ma J."/>
        </authorList>
    </citation>
    <scope>NUCLEOTIDE SEQUENCE [LARGE SCALE GENOMIC DNA]</scope>
    <source>
        <strain evidence="3">JCM 18204</strain>
    </source>
</reference>